<accession>A0A2D3UPD7</accession>
<reference evidence="2 3" key="1">
    <citation type="submission" date="2016-03" db="EMBL/GenBank/DDBJ databases">
        <authorList>
            <person name="Ploux O."/>
        </authorList>
    </citation>
    <scope>NUCLEOTIDE SEQUENCE [LARGE SCALE GENOMIC DNA]</scope>
    <source>
        <strain evidence="2 3">URUG2</strain>
    </source>
</reference>
<protein>
    <submittedName>
        <fullName evidence="2">Related to TOB3 (Member of AAA-ATPase family)</fullName>
    </submittedName>
</protein>
<sequence>MGEPAKEETGSKSELKIWRERYTSKGGAETVEVSSLDLYNGLHEFDDPFALVVIQVFNDKHVYDKTKLKINSPHILKAFREVIVSYPTIPVDFSNPFEMISPFKGLYHHWDSLFKYRDNLEDAVARKHLDILCEFMDVSMGPEKRRILAMVDKGQIDFDSVWTIFKPGEIVITDVQGHPWQLKLIKTAYSESKCDGKFLEVHQSFTFFDGTDVVRGVEITKIREKDNFPQGTPGDIDDLDVRPCQFDGSCVSQDELVKRGKKHLDLKAKSVHYYNGFAQYLKPPPSDFFDPDMDAFEHVWFPYTETGRVIVDPKTFAEDFKTQRGVKIHEITDSDLSLCSPFVIGYSLDRKQWSRLYLPYLQQVEWRPDPYASLVVPDQQIHLIQALVHSHRYPDNPRDAMDQKGKGLVALLHGPPGSGKTLTAECAAEESHRALLSTSLSELNTDNFAPLFEANLKSVLRLATSWKAIVLFDEADVFLETRAAGLSQQDTDRNAIVAVFLRHLEYFSGIVFLTTNRVKVFDAAMKSRVHLALGYEPAGKESLRRIWTNALRKLPESDRDIDVDVVSKELVRHSVNGREVSNTINTAYTLARFEGKPLKQAHLETVLGMRKQFEATLSGE</sequence>
<organism evidence="2 3">
    <name type="scientific">Ramularia collo-cygni</name>
    <dbReference type="NCBI Taxonomy" id="112498"/>
    <lineage>
        <taxon>Eukaryota</taxon>
        <taxon>Fungi</taxon>
        <taxon>Dikarya</taxon>
        <taxon>Ascomycota</taxon>
        <taxon>Pezizomycotina</taxon>
        <taxon>Dothideomycetes</taxon>
        <taxon>Dothideomycetidae</taxon>
        <taxon>Mycosphaerellales</taxon>
        <taxon>Mycosphaerellaceae</taxon>
        <taxon>Ramularia</taxon>
    </lineage>
</organism>
<evidence type="ECO:0000259" key="1">
    <source>
        <dbReference type="SMART" id="SM00382"/>
    </source>
</evidence>
<evidence type="ECO:0000313" key="3">
    <source>
        <dbReference type="Proteomes" id="UP000225277"/>
    </source>
</evidence>
<dbReference type="OrthoDB" id="10042665at2759"/>
<dbReference type="InterPro" id="IPR003593">
    <property type="entry name" value="AAA+_ATPase"/>
</dbReference>
<keyword evidence="3" id="KW-1185">Reference proteome</keyword>
<dbReference type="InterPro" id="IPR054289">
    <property type="entry name" value="DUF7025"/>
</dbReference>
<dbReference type="Pfam" id="PF23232">
    <property type="entry name" value="AAA_lid_13"/>
    <property type="match status" value="1"/>
</dbReference>
<gene>
    <name evidence="2" type="ORF">RCC_00666</name>
</gene>
<dbReference type="GO" id="GO:0016887">
    <property type="term" value="F:ATP hydrolysis activity"/>
    <property type="evidence" value="ECO:0007669"/>
    <property type="project" value="InterPro"/>
</dbReference>
<feature type="domain" description="AAA+ ATPase" evidence="1">
    <location>
        <begin position="406"/>
        <end position="539"/>
    </location>
</feature>
<dbReference type="Gene3D" id="3.40.50.300">
    <property type="entry name" value="P-loop containing nucleotide triphosphate hydrolases"/>
    <property type="match status" value="1"/>
</dbReference>
<dbReference type="EMBL" id="FJUY01000001">
    <property type="protein sequence ID" value="CZT14695.1"/>
    <property type="molecule type" value="Genomic_DNA"/>
</dbReference>
<dbReference type="SUPFAM" id="SSF52540">
    <property type="entry name" value="P-loop containing nucleoside triphosphate hydrolases"/>
    <property type="match status" value="1"/>
</dbReference>
<dbReference type="SMART" id="SM00382">
    <property type="entry name" value="AAA"/>
    <property type="match status" value="1"/>
</dbReference>
<name>A0A2D3UPD7_9PEZI</name>
<dbReference type="InterPro" id="IPR027417">
    <property type="entry name" value="P-loop_NTPase"/>
</dbReference>
<dbReference type="InterPro" id="IPR056599">
    <property type="entry name" value="AAA_lid_fung"/>
</dbReference>
<evidence type="ECO:0000313" key="2">
    <source>
        <dbReference type="EMBL" id="CZT14695.1"/>
    </source>
</evidence>
<dbReference type="GeneID" id="35596029"/>
<dbReference type="Proteomes" id="UP000225277">
    <property type="component" value="Unassembled WGS sequence"/>
</dbReference>
<dbReference type="STRING" id="112498.A0A2D3UPD7"/>
<dbReference type="PANTHER" id="PTHR46411">
    <property type="entry name" value="FAMILY ATPASE, PUTATIVE-RELATED"/>
    <property type="match status" value="1"/>
</dbReference>
<dbReference type="Pfam" id="PF00004">
    <property type="entry name" value="AAA"/>
    <property type="match status" value="1"/>
</dbReference>
<dbReference type="PANTHER" id="PTHR46411:SF3">
    <property type="entry name" value="AAA+ ATPASE DOMAIN-CONTAINING PROTEIN"/>
    <property type="match status" value="1"/>
</dbReference>
<dbReference type="CDD" id="cd19481">
    <property type="entry name" value="RecA-like_protease"/>
    <property type="match status" value="1"/>
</dbReference>
<dbReference type="RefSeq" id="XP_023621592.1">
    <property type="nucleotide sequence ID" value="XM_023765824.1"/>
</dbReference>
<dbReference type="GO" id="GO:0005524">
    <property type="term" value="F:ATP binding"/>
    <property type="evidence" value="ECO:0007669"/>
    <property type="project" value="InterPro"/>
</dbReference>
<proteinExistence type="predicted"/>
<dbReference type="Pfam" id="PF22942">
    <property type="entry name" value="DUF7025"/>
    <property type="match status" value="1"/>
</dbReference>
<dbReference type="InterPro" id="IPR003959">
    <property type="entry name" value="ATPase_AAA_core"/>
</dbReference>
<dbReference type="AlphaFoldDB" id="A0A2D3UPD7"/>